<dbReference type="Proteomes" id="UP000176864">
    <property type="component" value="Unassembled WGS sequence"/>
</dbReference>
<accession>A0A1F5NKU0</accession>
<dbReference type="AlphaFoldDB" id="A0A1F5NKU0"/>
<name>A0A1F5NKU0_9BACT</name>
<dbReference type="EMBL" id="MFEK01000014">
    <property type="protein sequence ID" value="OGE78265.1"/>
    <property type="molecule type" value="Genomic_DNA"/>
</dbReference>
<comment type="caution">
    <text evidence="1">The sequence shown here is derived from an EMBL/GenBank/DDBJ whole genome shotgun (WGS) entry which is preliminary data.</text>
</comment>
<reference evidence="1 2" key="1">
    <citation type="journal article" date="2016" name="Nat. Commun.">
        <title>Thousands of microbial genomes shed light on interconnected biogeochemical processes in an aquifer system.</title>
        <authorList>
            <person name="Anantharaman K."/>
            <person name="Brown C.T."/>
            <person name="Hug L.A."/>
            <person name="Sharon I."/>
            <person name="Castelle C.J."/>
            <person name="Probst A.J."/>
            <person name="Thomas B.C."/>
            <person name="Singh A."/>
            <person name="Wilkins M.J."/>
            <person name="Karaoz U."/>
            <person name="Brodie E.L."/>
            <person name="Williams K.H."/>
            <person name="Hubbard S.S."/>
            <person name="Banfield J.F."/>
        </authorList>
    </citation>
    <scope>NUCLEOTIDE SEQUENCE [LARGE SCALE GENOMIC DNA]</scope>
</reference>
<organism evidence="1 2">
    <name type="scientific">Candidatus Doudnabacteria bacterium RIFCSPHIGHO2_01_FULL_46_14</name>
    <dbReference type="NCBI Taxonomy" id="1817824"/>
    <lineage>
        <taxon>Bacteria</taxon>
        <taxon>Candidatus Doudnaibacteriota</taxon>
    </lineage>
</organism>
<gene>
    <name evidence="1" type="ORF">A2751_03885</name>
</gene>
<evidence type="ECO:0000313" key="2">
    <source>
        <dbReference type="Proteomes" id="UP000176864"/>
    </source>
</evidence>
<evidence type="ECO:0000313" key="1">
    <source>
        <dbReference type="EMBL" id="OGE78265.1"/>
    </source>
</evidence>
<proteinExistence type="predicted"/>
<protein>
    <submittedName>
        <fullName evidence="1">Uncharacterized protein</fullName>
    </submittedName>
</protein>
<sequence>MNARRFWNNQDAKARDRKQFNDALFALSSLRNGAIGEFPALRDYLYSKHHFLVREGETVPERLTIDGYGQHDELTRADYESFKSAFLATTAGQADDWKIKPW</sequence>
<dbReference type="STRING" id="1817824.A2751_03885"/>